<dbReference type="AlphaFoldDB" id="A0A8R2AHD5"/>
<dbReference type="RefSeq" id="XP_004924512.1">
    <property type="nucleotide sequence ID" value="XM_004924455.5"/>
</dbReference>
<organism evidence="2 3">
    <name type="scientific">Bombyx mori</name>
    <name type="common">Silk moth</name>
    <dbReference type="NCBI Taxonomy" id="7091"/>
    <lineage>
        <taxon>Eukaryota</taxon>
        <taxon>Metazoa</taxon>
        <taxon>Ecdysozoa</taxon>
        <taxon>Arthropoda</taxon>
        <taxon>Hexapoda</taxon>
        <taxon>Insecta</taxon>
        <taxon>Pterygota</taxon>
        <taxon>Neoptera</taxon>
        <taxon>Endopterygota</taxon>
        <taxon>Lepidoptera</taxon>
        <taxon>Glossata</taxon>
        <taxon>Ditrysia</taxon>
        <taxon>Bombycoidea</taxon>
        <taxon>Bombycidae</taxon>
        <taxon>Bombycinae</taxon>
        <taxon>Bombyx</taxon>
    </lineage>
</organism>
<sequence>MLSYGKFANLNIFTLEGITIIKSERINALRKQYDAFLEEDKKRRERNEFILDRLDKIRYCTATVPYRKSNVSNLRSQIQFSRNQDIQARSTNEILAYLNSFSGIDDTTIQEICKKFVLIPKVPSSVPKMNFIENRYKDSEPNDNVDWKRKYEILNQLKNIEKGLGLENSVPKNELQKNSGSLNTKIEMVNTETEFRQDLPEKDVSDVTFHKTVTNKNYHNELSLEENQSEPNLLMPETSNFSQDNEYNEINVTPSTPLDNTEPIIAGNSNMIQNLNTENNDSQIFNPCQDLHSEIDQKTLTPLLDNTDHSKTHSPQFQETVDDSNLNEGEYCSTTNLGSNEVQLEKTEILSNTVDGPNETVISPLLVDDPENRDTTSPETVQVNETDDSIHHRNKEHESHKHNEQFEQQADSDVSGIEAFNAEQNEMFYTEQTDENYVYDQAVEGAQYNQGYEQKPDYEQNEQYAYYEGDQQQAYPPEINEHEETMERYDQNYEEQYAAYEQGDYNQQQEYEQPVEQYQQPVEQYEQPVEQYQQPVEQYQQPVEQYQQPVEQYQQPVEQYQQPEEQVQAFQQEPQLVTEFEQQSYENHDDAIHELVEQKMNNEEGFLEKRNIENITTTKPAVEEKLADVSTT</sequence>
<reference evidence="3" key="1">
    <citation type="journal article" date="2008" name="Insect Biochem. Mol. Biol.">
        <title>The genome of a lepidopteran model insect, the silkworm Bombyx mori.</title>
        <authorList>
            <consortium name="International Silkworm Genome Consortium"/>
        </authorList>
    </citation>
    <scope>NUCLEOTIDE SEQUENCE [LARGE SCALE GENOMIC DNA]</scope>
    <source>
        <strain evidence="3">p50T</strain>
    </source>
</reference>
<accession>A0A8R2AHD5</accession>
<feature type="compositionally biased region" description="Polar residues" evidence="1">
    <location>
        <begin position="313"/>
        <end position="329"/>
    </location>
</feature>
<dbReference type="Proteomes" id="UP000005204">
    <property type="component" value="Unassembled WGS sequence"/>
</dbReference>
<dbReference type="OrthoDB" id="7491435at2759"/>
<dbReference type="EnsemblMetazoa" id="XM_004924455.4">
    <property type="protein sequence ID" value="XP_004924512.1"/>
    <property type="gene ID" value="LOC101746036"/>
</dbReference>
<name>A0A8R2AHD5_BOMMO</name>
<dbReference type="KEGG" id="bmor:101746036"/>
<dbReference type="GeneID" id="101746036"/>
<keyword evidence="3" id="KW-1185">Reference proteome</keyword>
<protein>
    <submittedName>
        <fullName evidence="2">Uncharacterized protein</fullName>
    </submittedName>
</protein>
<evidence type="ECO:0000256" key="1">
    <source>
        <dbReference type="SAM" id="MobiDB-lite"/>
    </source>
</evidence>
<evidence type="ECO:0000313" key="3">
    <source>
        <dbReference type="Proteomes" id="UP000005204"/>
    </source>
</evidence>
<reference evidence="2" key="2">
    <citation type="submission" date="2022-06" db="UniProtKB">
        <authorList>
            <consortium name="EnsemblMetazoa"/>
        </authorList>
    </citation>
    <scope>IDENTIFICATION</scope>
    <source>
        <strain evidence="2">p50T (Dazao)</strain>
    </source>
</reference>
<proteinExistence type="predicted"/>
<feature type="region of interest" description="Disordered" evidence="1">
    <location>
        <begin position="350"/>
        <end position="388"/>
    </location>
</feature>
<feature type="region of interest" description="Disordered" evidence="1">
    <location>
        <begin position="307"/>
        <end position="329"/>
    </location>
</feature>
<evidence type="ECO:0000313" key="2">
    <source>
        <dbReference type="EnsemblMetazoa" id="XP_004924512.1"/>
    </source>
</evidence>